<protein>
    <submittedName>
        <fullName evidence="3">Phosphatase PAP2 family protein</fullName>
    </submittedName>
</protein>
<keyword evidence="1" id="KW-0812">Transmembrane</keyword>
<comment type="caution">
    <text evidence="3">The sequence shown here is derived from an EMBL/GenBank/DDBJ whole genome shotgun (WGS) entry which is preliminary data.</text>
</comment>
<dbReference type="Gene3D" id="1.20.144.10">
    <property type="entry name" value="Phosphatidic acid phosphatase type 2/haloperoxidase"/>
    <property type="match status" value="1"/>
</dbReference>
<feature type="transmembrane region" description="Helical" evidence="1">
    <location>
        <begin position="57"/>
        <end position="77"/>
    </location>
</feature>
<dbReference type="Pfam" id="PF01569">
    <property type="entry name" value="PAP2"/>
    <property type="match status" value="1"/>
</dbReference>
<keyword evidence="4" id="KW-1185">Reference proteome</keyword>
<feature type="transmembrane region" description="Helical" evidence="1">
    <location>
        <begin position="273"/>
        <end position="293"/>
    </location>
</feature>
<dbReference type="PANTHER" id="PTHR14969">
    <property type="entry name" value="SPHINGOSINE-1-PHOSPHATE PHOSPHOHYDROLASE"/>
    <property type="match status" value="1"/>
</dbReference>
<feature type="domain" description="Phosphatidic acid phosphatase type 2/haloperoxidase" evidence="2">
    <location>
        <begin position="89"/>
        <end position="214"/>
    </location>
</feature>
<dbReference type="InterPro" id="IPR000326">
    <property type="entry name" value="PAP2/HPO"/>
</dbReference>
<evidence type="ECO:0000259" key="2">
    <source>
        <dbReference type="SMART" id="SM00014"/>
    </source>
</evidence>
<feature type="transmembrane region" description="Helical" evidence="1">
    <location>
        <begin position="89"/>
        <end position="106"/>
    </location>
</feature>
<dbReference type="InterPro" id="IPR036938">
    <property type="entry name" value="PAP2/HPO_sf"/>
</dbReference>
<feature type="transmembrane region" description="Helical" evidence="1">
    <location>
        <begin position="126"/>
        <end position="153"/>
    </location>
</feature>
<organism evidence="3 4">
    <name type="scientific">Scleromatobacter humisilvae</name>
    <dbReference type="NCBI Taxonomy" id="2897159"/>
    <lineage>
        <taxon>Bacteria</taxon>
        <taxon>Pseudomonadati</taxon>
        <taxon>Pseudomonadota</taxon>
        <taxon>Betaproteobacteria</taxon>
        <taxon>Burkholderiales</taxon>
        <taxon>Sphaerotilaceae</taxon>
        <taxon>Scleromatobacter</taxon>
    </lineage>
</organism>
<gene>
    <name evidence="3" type="ORF">LPC04_04335</name>
</gene>
<keyword evidence="1" id="KW-1133">Transmembrane helix</keyword>
<feature type="transmembrane region" description="Helical" evidence="1">
    <location>
        <begin position="174"/>
        <end position="195"/>
    </location>
</feature>
<dbReference type="Proteomes" id="UP001139353">
    <property type="component" value="Unassembled WGS sequence"/>
</dbReference>
<accession>A0A9X2BY11</accession>
<dbReference type="CDD" id="cd01610">
    <property type="entry name" value="PAP2_like"/>
    <property type="match status" value="1"/>
</dbReference>
<sequence>MSAVSPPSPPSSSSQAVTMDWRLLATGVATMAAGLALHRDAALNESLFHAVNAFGPAAPATWSMLSVAGLALSAWIYLTAFAEDVPERAAQLLWGIVLGGLTASWIKHHVPSPRPFLALGADHLNVVGAPLSAGSMPSGHSAMAFAMLAVLIAERRRFGERGAVDGFLTSRLGLALVALLAFGIALSRLAVGAHWPADTLVGGGLGLVFGTLAPHAWPVGAMTRLLSRPLGHRLMAAGFVACAFCIAATPGVLDATGLVDKKWARNLLPGYPLASPLQIVLALVALVGVVRWWRASLRTPVAA</sequence>
<proteinExistence type="predicted"/>
<reference evidence="3" key="1">
    <citation type="submission" date="2021-11" db="EMBL/GenBank/DDBJ databases">
        <title>BS-T2-15 a new species belonging to the Comamonadaceae family isolated from the soil of a French oak forest.</title>
        <authorList>
            <person name="Mieszkin S."/>
            <person name="Alain K."/>
        </authorList>
    </citation>
    <scope>NUCLEOTIDE SEQUENCE</scope>
    <source>
        <strain evidence="3">BS-T2-15</strain>
    </source>
</reference>
<evidence type="ECO:0000256" key="1">
    <source>
        <dbReference type="SAM" id="Phobius"/>
    </source>
</evidence>
<keyword evidence="1" id="KW-0472">Membrane</keyword>
<feature type="transmembrane region" description="Helical" evidence="1">
    <location>
        <begin position="201"/>
        <end position="222"/>
    </location>
</feature>
<evidence type="ECO:0000313" key="4">
    <source>
        <dbReference type="Proteomes" id="UP001139353"/>
    </source>
</evidence>
<dbReference type="PANTHER" id="PTHR14969:SF13">
    <property type="entry name" value="AT30094P"/>
    <property type="match status" value="1"/>
</dbReference>
<dbReference type="SUPFAM" id="SSF48317">
    <property type="entry name" value="Acid phosphatase/Vanadium-dependent haloperoxidase"/>
    <property type="match status" value="1"/>
</dbReference>
<name>A0A9X2BY11_9BURK</name>
<dbReference type="RefSeq" id="WP_275680953.1">
    <property type="nucleotide sequence ID" value="NZ_JAJLJH010000001.1"/>
</dbReference>
<dbReference type="SMART" id="SM00014">
    <property type="entry name" value="acidPPc"/>
    <property type="match status" value="1"/>
</dbReference>
<dbReference type="AlphaFoldDB" id="A0A9X2BY11"/>
<feature type="transmembrane region" description="Helical" evidence="1">
    <location>
        <begin position="234"/>
        <end position="253"/>
    </location>
</feature>
<dbReference type="EMBL" id="JAJLJH010000001">
    <property type="protein sequence ID" value="MCK9684932.1"/>
    <property type="molecule type" value="Genomic_DNA"/>
</dbReference>
<evidence type="ECO:0000313" key="3">
    <source>
        <dbReference type="EMBL" id="MCK9684932.1"/>
    </source>
</evidence>